<evidence type="ECO:0000313" key="1">
    <source>
        <dbReference type="EMBL" id="VDH96006.1"/>
    </source>
</evidence>
<sequence length="331" mass="37738">MFKNLDYKKFVPFLIFIILFCLISITKKKWLGSNENLKFSKRTYIDEINNVRNICGDLCNTSRGSHPGIFFDKITAKINCNALFSNAYVDSTHGFHQAPRHIPSIFIDDFTMGGKIRLHTSYFNQPYLGNDARTPVWTKSLINQYLLQARQGKLFGAYGISETNALRDGLRHAPGVKNGRILVIGSERPWVEACLLEAGAYNIVTLEYGKIHSEHENITTIVPSEYRRQYLDNTLGLFDVVVSFSSIEHSGLGRYGDALNPWGDLIVVARAWCVTKNNGSLVLGVLYDLNHDFIAFNAHRCYGKKRYPYLTTNWNQHYLGKGKQRVHVFTK</sequence>
<reference evidence="1" key="1">
    <citation type="submission" date="2018-11" db="EMBL/GenBank/DDBJ databases">
        <authorList>
            <person name="Alioto T."/>
            <person name="Alioto T."/>
        </authorList>
    </citation>
    <scope>NUCLEOTIDE SEQUENCE</scope>
</reference>
<dbReference type="EMBL" id="UYJE01000745">
    <property type="protein sequence ID" value="VDH96006.1"/>
    <property type="molecule type" value="Genomic_DNA"/>
</dbReference>
<dbReference type="Proteomes" id="UP000596742">
    <property type="component" value="Unassembled WGS sequence"/>
</dbReference>
<dbReference type="AlphaFoldDB" id="A0A8B6BVB7"/>
<gene>
    <name evidence="1" type="ORF">MGAL_10B088566</name>
</gene>
<dbReference type="OrthoDB" id="428346at2759"/>
<dbReference type="Pfam" id="PF03269">
    <property type="entry name" value="DUF268"/>
    <property type="match status" value="1"/>
</dbReference>
<dbReference type="InterPro" id="IPR004951">
    <property type="entry name" value="DUF268_CAE_spp"/>
</dbReference>
<comment type="caution">
    <text evidence="1">The sequence shown here is derived from an EMBL/GenBank/DDBJ whole genome shotgun (WGS) entry which is preliminary data.</text>
</comment>
<evidence type="ECO:0008006" key="3">
    <source>
        <dbReference type="Google" id="ProtNLM"/>
    </source>
</evidence>
<keyword evidence="2" id="KW-1185">Reference proteome</keyword>
<proteinExistence type="predicted"/>
<protein>
    <recommendedName>
        <fullName evidence="3">DUF268 domain-containing protein</fullName>
    </recommendedName>
</protein>
<organism evidence="1 2">
    <name type="scientific">Mytilus galloprovincialis</name>
    <name type="common">Mediterranean mussel</name>
    <dbReference type="NCBI Taxonomy" id="29158"/>
    <lineage>
        <taxon>Eukaryota</taxon>
        <taxon>Metazoa</taxon>
        <taxon>Spiralia</taxon>
        <taxon>Lophotrochozoa</taxon>
        <taxon>Mollusca</taxon>
        <taxon>Bivalvia</taxon>
        <taxon>Autobranchia</taxon>
        <taxon>Pteriomorphia</taxon>
        <taxon>Mytilida</taxon>
        <taxon>Mytiloidea</taxon>
        <taxon>Mytilidae</taxon>
        <taxon>Mytilinae</taxon>
        <taxon>Mytilus</taxon>
    </lineage>
</organism>
<accession>A0A8B6BVB7</accession>
<name>A0A8B6BVB7_MYTGA</name>
<evidence type="ECO:0000313" key="2">
    <source>
        <dbReference type="Proteomes" id="UP000596742"/>
    </source>
</evidence>